<keyword evidence="2" id="KW-0238">DNA-binding</keyword>
<feature type="domain" description="HTH iclR-type" evidence="6">
    <location>
        <begin position="4"/>
        <end position="66"/>
    </location>
</feature>
<dbReference type="GO" id="GO:0045892">
    <property type="term" value="P:negative regulation of DNA-templated transcription"/>
    <property type="evidence" value="ECO:0007669"/>
    <property type="project" value="TreeGrafter"/>
</dbReference>
<dbReference type="PROSITE" id="PS51078">
    <property type="entry name" value="ICLR_ED"/>
    <property type="match status" value="1"/>
</dbReference>
<dbReference type="RefSeq" id="WP_126865322.1">
    <property type="nucleotide sequence ID" value="NZ_JAUSTX010000002.1"/>
</dbReference>
<evidence type="ECO:0000256" key="5">
    <source>
        <dbReference type="ARBA" id="ARBA00070406"/>
    </source>
</evidence>
<evidence type="ECO:0000256" key="1">
    <source>
        <dbReference type="ARBA" id="ARBA00023015"/>
    </source>
</evidence>
<dbReference type="AlphaFoldDB" id="A0A3S0W5L7"/>
<evidence type="ECO:0000259" key="7">
    <source>
        <dbReference type="PROSITE" id="PS51078"/>
    </source>
</evidence>
<gene>
    <name evidence="8" type="ORF">ELQ35_13345</name>
</gene>
<dbReference type="Proteomes" id="UP000267430">
    <property type="component" value="Unassembled WGS sequence"/>
</dbReference>
<dbReference type="FunFam" id="1.10.10.10:FF:000056">
    <property type="entry name" value="IclR family transcriptional regulator"/>
    <property type="match status" value="1"/>
</dbReference>
<evidence type="ECO:0000256" key="2">
    <source>
        <dbReference type="ARBA" id="ARBA00023125"/>
    </source>
</evidence>
<dbReference type="InterPro" id="IPR036388">
    <property type="entry name" value="WH-like_DNA-bd_sf"/>
</dbReference>
<name>A0A3S0W5L7_9BACI</name>
<evidence type="ECO:0000313" key="9">
    <source>
        <dbReference type="Proteomes" id="UP000267430"/>
    </source>
</evidence>
<feature type="domain" description="IclR-ED" evidence="7">
    <location>
        <begin position="67"/>
        <end position="251"/>
    </location>
</feature>
<keyword evidence="1" id="KW-0805">Transcription regulation</keyword>
<dbReference type="InterPro" id="IPR029016">
    <property type="entry name" value="GAF-like_dom_sf"/>
</dbReference>
<dbReference type="PANTHER" id="PTHR30136:SF35">
    <property type="entry name" value="HTH-TYPE TRANSCRIPTIONAL REGULATOR RV1719"/>
    <property type="match status" value="1"/>
</dbReference>
<comment type="caution">
    <text evidence="8">The sequence shown here is derived from an EMBL/GenBank/DDBJ whole genome shotgun (WGS) entry which is preliminary data.</text>
</comment>
<evidence type="ECO:0000256" key="3">
    <source>
        <dbReference type="ARBA" id="ARBA00023163"/>
    </source>
</evidence>
<reference evidence="8 9" key="1">
    <citation type="submission" date="2018-12" db="EMBL/GenBank/DDBJ databases">
        <title>Bacillus chawlae sp. nov., Bacillus glennii sp. nov., and Bacillus saganii sp. nov. Isolated from the Vehicle Assembly Building at Kennedy Space Center where the Viking Spacecraft were Assembled.</title>
        <authorList>
            <person name="Seuylemezian A."/>
            <person name="Vaishampayan P."/>
        </authorList>
    </citation>
    <scope>NUCLEOTIDE SEQUENCE [LARGE SCALE GENOMIC DNA]</scope>
    <source>
        <strain evidence="8 9">L5</strain>
    </source>
</reference>
<dbReference type="PANTHER" id="PTHR30136">
    <property type="entry name" value="HELIX-TURN-HELIX TRANSCRIPTIONAL REGULATOR, ICLR FAMILY"/>
    <property type="match status" value="1"/>
</dbReference>
<accession>A0A3S0W5L7</accession>
<dbReference type="GO" id="GO:0003700">
    <property type="term" value="F:DNA-binding transcription factor activity"/>
    <property type="evidence" value="ECO:0007669"/>
    <property type="project" value="TreeGrafter"/>
</dbReference>
<dbReference type="EMBL" id="RYZZ01000017">
    <property type="protein sequence ID" value="RUQ28215.1"/>
    <property type="molecule type" value="Genomic_DNA"/>
</dbReference>
<dbReference type="GO" id="GO:0003677">
    <property type="term" value="F:DNA binding"/>
    <property type="evidence" value="ECO:0007669"/>
    <property type="project" value="UniProtKB-KW"/>
</dbReference>
<dbReference type="SUPFAM" id="SSF46785">
    <property type="entry name" value="Winged helix' DNA-binding domain"/>
    <property type="match status" value="1"/>
</dbReference>
<dbReference type="InterPro" id="IPR050707">
    <property type="entry name" value="HTH_MetabolicPath_Reg"/>
</dbReference>
<proteinExistence type="predicted"/>
<dbReference type="InterPro" id="IPR005471">
    <property type="entry name" value="Tscrpt_reg_IclR_N"/>
</dbReference>
<keyword evidence="3" id="KW-0804">Transcription</keyword>
<dbReference type="OrthoDB" id="9791752at2"/>
<dbReference type="Gene3D" id="3.30.450.40">
    <property type="match status" value="1"/>
</dbReference>
<dbReference type="SMART" id="SM00346">
    <property type="entry name" value="HTH_ICLR"/>
    <property type="match status" value="1"/>
</dbReference>
<dbReference type="InterPro" id="IPR036390">
    <property type="entry name" value="WH_DNA-bd_sf"/>
</dbReference>
<organism evidence="8 9">
    <name type="scientific">Peribacillus cavernae</name>
    <dbReference type="NCBI Taxonomy" id="1674310"/>
    <lineage>
        <taxon>Bacteria</taxon>
        <taxon>Bacillati</taxon>
        <taxon>Bacillota</taxon>
        <taxon>Bacilli</taxon>
        <taxon>Bacillales</taxon>
        <taxon>Bacillaceae</taxon>
        <taxon>Peribacillus</taxon>
    </lineage>
</organism>
<evidence type="ECO:0000256" key="4">
    <source>
        <dbReference type="ARBA" id="ARBA00058938"/>
    </source>
</evidence>
<dbReference type="Gene3D" id="1.10.10.10">
    <property type="entry name" value="Winged helix-like DNA-binding domain superfamily/Winged helix DNA-binding domain"/>
    <property type="match status" value="1"/>
</dbReference>
<dbReference type="Pfam" id="PF09339">
    <property type="entry name" value="HTH_IclR"/>
    <property type="match status" value="1"/>
</dbReference>
<evidence type="ECO:0000259" key="6">
    <source>
        <dbReference type="PROSITE" id="PS51077"/>
    </source>
</evidence>
<sequence>MSTVQSVERTIAILKILSKEPKGLGITEIHQKVELPKTTVHRILSTLQKYNLVIQDKETTRYKLGMYIVNLASSILENIDLRSIARPYLEQLRDETNEVIHLCIMENDEVVYIDKFEGNQRIRISSSIGFRAMMHCTGVGKVLLAGMDETKVKQILQRKGMPKFTKNTITDPDKLLTHLDSIRNYGCAIDEIEHEEGIRCMAAPVCDYQGEVIAAISISGVADKVTTERIEKELKAKILETSRSISNALGYNTNF</sequence>
<dbReference type="InterPro" id="IPR014757">
    <property type="entry name" value="Tscrpt_reg_IclR_C"/>
</dbReference>
<comment type="function">
    <text evidence="4">May be an activator protein for the gylABX operon.</text>
</comment>
<evidence type="ECO:0000313" key="8">
    <source>
        <dbReference type="EMBL" id="RUQ28215.1"/>
    </source>
</evidence>
<dbReference type="SUPFAM" id="SSF55781">
    <property type="entry name" value="GAF domain-like"/>
    <property type="match status" value="1"/>
</dbReference>
<keyword evidence="9" id="KW-1185">Reference proteome</keyword>
<protein>
    <recommendedName>
        <fullName evidence="5">Glycerol operon regulatory protein</fullName>
    </recommendedName>
</protein>
<dbReference type="Pfam" id="PF01614">
    <property type="entry name" value="IclR_C"/>
    <property type="match status" value="1"/>
</dbReference>
<dbReference type="PROSITE" id="PS51077">
    <property type="entry name" value="HTH_ICLR"/>
    <property type="match status" value="1"/>
</dbReference>